<dbReference type="Gene3D" id="1.10.10.60">
    <property type="entry name" value="Homeodomain-like"/>
    <property type="match status" value="1"/>
</dbReference>
<dbReference type="CDD" id="cd03137">
    <property type="entry name" value="GATase1_AraC_1"/>
    <property type="match status" value="1"/>
</dbReference>
<accession>A0A291Q262</accession>
<evidence type="ECO:0000256" key="1">
    <source>
        <dbReference type="ARBA" id="ARBA00023015"/>
    </source>
</evidence>
<gene>
    <name evidence="4" type="ORF">KY5_0569c</name>
</gene>
<feature type="domain" description="HTH araC/xylS-type" evidence="3">
    <location>
        <begin position="216"/>
        <end position="315"/>
    </location>
</feature>
<evidence type="ECO:0000259" key="3">
    <source>
        <dbReference type="PROSITE" id="PS01124"/>
    </source>
</evidence>
<dbReference type="Proteomes" id="UP000221011">
    <property type="component" value="Chromosome"/>
</dbReference>
<name>A0A291Q262_9ACTN</name>
<dbReference type="PROSITE" id="PS01124">
    <property type="entry name" value="HTH_ARAC_FAMILY_2"/>
    <property type="match status" value="1"/>
</dbReference>
<protein>
    <submittedName>
        <fullName evidence="4">Transcriptional regulator, AraC family</fullName>
    </submittedName>
</protein>
<dbReference type="InterPro" id="IPR002818">
    <property type="entry name" value="DJ-1/PfpI"/>
</dbReference>
<keyword evidence="1" id="KW-0805">Transcription regulation</keyword>
<dbReference type="InterPro" id="IPR029062">
    <property type="entry name" value="Class_I_gatase-like"/>
</dbReference>
<dbReference type="SUPFAM" id="SSF46689">
    <property type="entry name" value="Homeodomain-like"/>
    <property type="match status" value="2"/>
</dbReference>
<dbReference type="PANTHER" id="PTHR43130">
    <property type="entry name" value="ARAC-FAMILY TRANSCRIPTIONAL REGULATOR"/>
    <property type="match status" value="1"/>
</dbReference>
<reference evidence="4 5" key="1">
    <citation type="submission" date="2017-08" db="EMBL/GenBank/DDBJ databases">
        <title>Complete Genome Sequence of Streptomyces formicae KY5, the formicamycin producer.</title>
        <authorList>
            <person name="Holmes N.A."/>
            <person name="Devine R."/>
            <person name="Qin Z."/>
            <person name="Seipke R.F."/>
            <person name="Wilkinson B."/>
            <person name="Hutchings M.I."/>
        </authorList>
    </citation>
    <scope>NUCLEOTIDE SEQUENCE [LARGE SCALE GENOMIC DNA]</scope>
    <source>
        <strain evidence="4 5">KY5</strain>
    </source>
</reference>
<organism evidence="4 5">
    <name type="scientific">Streptomyces formicae</name>
    <dbReference type="NCBI Taxonomy" id="1616117"/>
    <lineage>
        <taxon>Bacteria</taxon>
        <taxon>Bacillati</taxon>
        <taxon>Actinomycetota</taxon>
        <taxon>Actinomycetes</taxon>
        <taxon>Kitasatosporales</taxon>
        <taxon>Streptomycetaceae</taxon>
        <taxon>Streptomyces</taxon>
    </lineage>
</organism>
<dbReference type="InterPro" id="IPR018060">
    <property type="entry name" value="HTH_AraC"/>
</dbReference>
<dbReference type="Pfam" id="PF12833">
    <property type="entry name" value="HTH_18"/>
    <property type="match status" value="1"/>
</dbReference>
<dbReference type="Pfam" id="PF01965">
    <property type="entry name" value="DJ-1_PfpI"/>
    <property type="match status" value="1"/>
</dbReference>
<dbReference type="SUPFAM" id="SSF52317">
    <property type="entry name" value="Class I glutamine amidotransferase-like"/>
    <property type="match status" value="1"/>
</dbReference>
<keyword evidence="2" id="KW-0804">Transcription</keyword>
<proteinExistence type="predicted"/>
<dbReference type="KEGG" id="sfk:KY5_0569c"/>
<keyword evidence="5" id="KW-1185">Reference proteome</keyword>
<dbReference type="GO" id="GO:0043565">
    <property type="term" value="F:sequence-specific DNA binding"/>
    <property type="evidence" value="ECO:0007669"/>
    <property type="project" value="InterPro"/>
</dbReference>
<evidence type="ECO:0000256" key="2">
    <source>
        <dbReference type="ARBA" id="ARBA00023163"/>
    </source>
</evidence>
<dbReference type="EMBL" id="CP022685">
    <property type="protein sequence ID" value="ATL25587.1"/>
    <property type="molecule type" value="Genomic_DNA"/>
</dbReference>
<dbReference type="InterPro" id="IPR052158">
    <property type="entry name" value="INH-QAR"/>
</dbReference>
<dbReference type="GO" id="GO:0003700">
    <property type="term" value="F:DNA-binding transcription factor activity"/>
    <property type="evidence" value="ECO:0007669"/>
    <property type="project" value="InterPro"/>
</dbReference>
<dbReference type="AlphaFoldDB" id="A0A291Q262"/>
<dbReference type="Gene3D" id="3.40.50.880">
    <property type="match status" value="1"/>
</dbReference>
<dbReference type="InterPro" id="IPR009057">
    <property type="entry name" value="Homeodomain-like_sf"/>
</dbReference>
<sequence>MPSRSVLFILTDKMEALDTTGPATVFDMANRLLSPTSPQGHPYTLHTASPDGDKVRASGGLIIVPDSVLEGPCKTHTIVLPNAPSDLRVAAWLRDHSWRAERVVAPGGGATLLAESGFLNGVRTSTHWSSASDFATKYPKVKASGKSIFIHDGRFWTGAGFTSSIDMALALVEEDYGQKLSLKVARQIVVFLRRPYNQSQISTQLQAQITHRDSIRKVLDWILEHPRGDLSVEELARRASLSPRQFTRVFTKDTGMPPGQYVAKIRFEMACRRLANCRNEAVAQIADLCGYRNAEAMRRAFRKMLKMSPLEYRSRN</sequence>
<dbReference type="SMART" id="SM00342">
    <property type="entry name" value="HTH_ARAC"/>
    <property type="match status" value="1"/>
</dbReference>
<dbReference type="RefSeq" id="WP_098240686.1">
    <property type="nucleotide sequence ID" value="NZ_CP022685.1"/>
</dbReference>
<evidence type="ECO:0000313" key="5">
    <source>
        <dbReference type="Proteomes" id="UP000221011"/>
    </source>
</evidence>
<evidence type="ECO:0000313" key="4">
    <source>
        <dbReference type="EMBL" id="ATL25587.1"/>
    </source>
</evidence>
<dbReference type="PANTHER" id="PTHR43130:SF3">
    <property type="entry name" value="HTH-TYPE TRANSCRIPTIONAL REGULATOR RV1931C"/>
    <property type="match status" value="1"/>
</dbReference>